<dbReference type="Gene3D" id="2.40.180.10">
    <property type="entry name" value="Catalase core domain"/>
    <property type="match status" value="3"/>
</dbReference>
<evidence type="ECO:0000313" key="3">
    <source>
        <dbReference type="EMBL" id="KAL2857368.1"/>
    </source>
</evidence>
<comment type="caution">
    <text evidence="3">The sequence shown here is derived from an EMBL/GenBank/DDBJ whole genome shotgun (WGS) entry which is preliminary data.</text>
</comment>
<gene>
    <name evidence="3" type="ORF">BJY01DRAFT_261996</name>
</gene>
<evidence type="ECO:0000256" key="1">
    <source>
        <dbReference type="SAM" id="MobiDB-lite"/>
    </source>
</evidence>
<dbReference type="PANTHER" id="PTHR11465:SF13">
    <property type="entry name" value="CATALASE (EUROFUNG)"/>
    <property type="match status" value="1"/>
</dbReference>
<proteinExistence type="predicted"/>
<dbReference type="InterPro" id="IPR011614">
    <property type="entry name" value="Catalase_core"/>
</dbReference>
<dbReference type="InterPro" id="IPR020835">
    <property type="entry name" value="Catalase_sf"/>
</dbReference>
<dbReference type="EMBL" id="JBFXLU010000004">
    <property type="protein sequence ID" value="KAL2857368.1"/>
    <property type="molecule type" value="Genomic_DNA"/>
</dbReference>
<sequence>MATHPHSLQAIDHALGAADGDPRPTSLVSLVQCVQSPGKRADDGPHFPTNEAIPFPDQGNSKTAEGSPLISDTFLLQKRQHANRSNNLERVRHVWTHIEVTKDVSALTKANDMHLLLVSALTVLPDLVRNPRELAIKFYTGVGDYDIVRLDFNFLPDHNSLFDLLASTPLGDHAVMTFSRDHGTPNGWTNSHSNSWHTLKWREFVYIKYYFRADHGQKQFIADEALKYGGEVPDYSKRELWHIIEKGEVLTWAAQVQVMQPNEAVPSKSRFDPSDVKHFPPPEFGKLHGPGIEDSPDRLLQFRMLFHRAAQYHRVGNKVHQVPVNCPFTASSYSSLNFDGPQRIDANHALNPPYAPNSCKSHIFYKGKPSENYQARNRYMSVMDARARQHLRANTYRPTLEISRVYRIVPEYAKGFYNLLPEFGFAFPKRRLRGGQVRARRSGGRNRRLLNAEVDKLVCLCPAMSAYNA</sequence>
<feature type="region of interest" description="Disordered" evidence="1">
    <location>
        <begin position="36"/>
        <end position="66"/>
    </location>
</feature>
<protein>
    <submittedName>
        <fullName evidence="3">Catalase-like domain-containing protein</fullName>
    </submittedName>
</protein>
<evidence type="ECO:0000259" key="2">
    <source>
        <dbReference type="SMART" id="SM01060"/>
    </source>
</evidence>
<dbReference type="PANTHER" id="PTHR11465">
    <property type="entry name" value="CATALASE"/>
    <property type="match status" value="1"/>
</dbReference>
<accession>A0ABR4L1J5</accession>
<keyword evidence="4" id="KW-1185">Reference proteome</keyword>
<dbReference type="SMART" id="SM01060">
    <property type="entry name" value="Catalase"/>
    <property type="match status" value="1"/>
</dbReference>
<dbReference type="InterPro" id="IPR018028">
    <property type="entry name" value="Catalase"/>
</dbReference>
<feature type="domain" description="Catalase core" evidence="2">
    <location>
        <begin position="48"/>
        <end position="363"/>
    </location>
</feature>
<organism evidence="3 4">
    <name type="scientific">Aspergillus pseudoustus</name>
    <dbReference type="NCBI Taxonomy" id="1810923"/>
    <lineage>
        <taxon>Eukaryota</taxon>
        <taxon>Fungi</taxon>
        <taxon>Dikarya</taxon>
        <taxon>Ascomycota</taxon>
        <taxon>Pezizomycotina</taxon>
        <taxon>Eurotiomycetes</taxon>
        <taxon>Eurotiomycetidae</taxon>
        <taxon>Eurotiales</taxon>
        <taxon>Aspergillaceae</taxon>
        <taxon>Aspergillus</taxon>
        <taxon>Aspergillus subgen. Nidulantes</taxon>
    </lineage>
</organism>
<dbReference type="Pfam" id="PF00199">
    <property type="entry name" value="Catalase"/>
    <property type="match status" value="3"/>
</dbReference>
<name>A0ABR4L1J5_9EURO</name>
<evidence type="ECO:0000313" key="4">
    <source>
        <dbReference type="Proteomes" id="UP001610446"/>
    </source>
</evidence>
<dbReference type="PROSITE" id="PS51402">
    <property type="entry name" value="CATALASE_3"/>
    <property type="match status" value="1"/>
</dbReference>
<reference evidence="3 4" key="1">
    <citation type="submission" date="2024-07" db="EMBL/GenBank/DDBJ databases">
        <title>Section-level genome sequencing and comparative genomics of Aspergillus sections Usti and Cavernicolus.</title>
        <authorList>
            <consortium name="Lawrence Berkeley National Laboratory"/>
            <person name="Nybo J.L."/>
            <person name="Vesth T.C."/>
            <person name="Theobald S."/>
            <person name="Frisvad J.C."/>
            <person name="Larsen T.O."/>
            <person name="Kjaerboelling I."/>
            <person name="Rothschild-Mancinelli K."/>
            <person name="Lyhne E.K."/>
            <person name="Kogle M.E."/>
            <person name="Barry K."/>
            <person name="Clum A."/>
            <person name="Na H."/>
            <person name="Ledsgaard L."/>
            <person name="Lin J."/>
            <person name="Lipzen A."/>
            <person name="Kuo A."/>
            <person name="Riley R."/>
            <person name="Mondo S."/>
            <person name="Labutti K."/>
            <person name="Haridas S."/>
            <person name="Pangalinan J."/>
            <person name="Salamov A.A."/>
            <person name="Simmons B.A."/>
            <person name="Magnuson J.K."/>
            <person name="Chen J."/>
            <person name="Drula E."/>
            <person name="Henrissat B."/>
            <person name="Wiebenga A."/>
            <person name="Lubbers R.J."/>
            <person name="Gomes A.C."/>
            <person name="Makela M.R."/>
            <person name="Stajich J."/>
            <person name="Grigoriev I.V."/>
            <person name="Mortensen U.H."/>
            <person name="De Vries R.P."/>
            <person name="Baker S.E."/>
            <person name="Andersen M.R."/>
        </authorList>
    </citation>
    <scope>NUCLEOTIDE SEQUENCE [LARGE SCALE GENOMIC DNA]</scope>
    <source>
        <strain evidence="3 4">CBS 123904</strain>
    </source>
</reference>
<dbReference type="SUPFAM" id="SSF56634">
    <property type="entry name" value="Heme-dependent catalase-like"/>
    <property type="match status" value="1"/>
</dbReference>
<dbReference type="Proteomes" id="UP001610446">
    <property type="component" value="Unassembled WGS sequence"/>
</dbReference>